<gene>
    <name evidence="2" type="ordered locus">Nmar_0173</name>
</gene>
<dbReference type="PhylomeDB" id="A9A1U8"/>
<name>A9A1U8_NITMS</name>
<dbReference type="InParanoid" id="A9A1U8"/>
<evidence type="ECO:0000313" key="3">
    <source>
        <dbReference type="Proteomes" id="UP000000792"/>
    </source>
</evidence>
<dbReference type="Pfam" id="PF13561">
    <property type="entry name" value="adh_short_C2"/>
    <property type="match status" value="1"/>
</dbReference>
<evidence type="ECO:0000313" key="2">
    <source>
        <dbReference type="EMBL" id="ABX12069.1"/>
    </source>
</evidence>
<sequence length="215" mass="23839">MTSAIVLGGSRGIGKAISESLKSLEIDVFAASKNDIDTSNLDSVREFLKNHNQTDILVLNTGGPEPKPFATITEDDWKLYHNQLFLGFVTILQNIKINNGGYIFLISSSVIKEPNSKLIISSAYRAAFAEIFKVLSKEYAKNQISCINIAPGPINTDRTQELIENVEEYQKSLPMKRLGEPDEIGNFVKSIVQNKIKYLSGVTINFDGANSNYIF</sequence>
<dbReference type="Gene3D" id="3.40.50.720">
    <property type="entry name" value="NAD(P)-binding Rossmann-like Domain"/>
    <property type="match status" value="1"/>
</dbReference>
<dbReference type="RefSeq" id="WP_012214556.1">
    <property type="nucleotide sequence ID" value="NC_010085.1"/>
</dbReference>
<dbReference type="PRINTS" id="PR00081">
    <property type="entry name" value="GDHRDH"/>
</dbReference>
<protein>
    <submittedName>
        <fullName evidence="2">Short-chain dehydrogenase/reductase SDR</fullName>
    </submittedName>
</protein>
<dbReference type="GeneID" id="5773981"/>
<proteinExistence type="inferred from homology"/>
<dbReference type="HOGENOM" id="CLU_010194_1_2_2"/>
<dbReference type="GO" id="GO:0016628">
    <property type="term" value="F:oxidoreductase activity, acting on the CH-CH group of donors, NAD or NADP as acceptor"/>
    <property type="evidence" value="ECO:0000318"/>
    <property type="project" value="GO_Central"/>
</dbReference>
<dbReference type="AlphaFoldDB" id="A9A1U8"/>
<evidence type="ECO:0000256" key="1">
    <source>
        <dbReference type="ARBA" id="ARBA00006484"/>
    </source>
</evidence>
<dbReference type="PANTHER" id="PTHR42879:SF6">
    <property type="entry name" value="NADPH-DEPENDENT REDUCTASE BACG"/>
    <property type="match status" value="1"/>
</dbReference>
<dbReference type="InterPro" id="IPR050259">
    <property type="entry name" value="SDR"/>
</dbReference>
<reference evidence="2 3" key="1">
    <citation type="journal article" date="2010" name="Proc. Natl. Acad. Sci. U.S.A.">
        <title>Nitrosopumilus maritimus genome reveals unique mechanisms for nitrification and autotrophy in globally distributed marine crenarchaea.</title>
        <authorList>
            <person name="Walker C.B."/>
            <person name="de la Torre J.R."/>
            <person name="Klotz M.G."/>
            <person name="Urakawa H."/>
            <person name="Pinel N."/>
            <person name="Arp D.J."/>
            <person name="Brochier-Armanet C."/>
            <person name="Chain P.S."/>
            <person name="Chan P.P."/>
            <person name="Gollabgir A."/>
            <person name="Hemp J."/>
            <person name="Hugler M."/>
            <person name="Karr E.A."/>
            <person name="Konneke M."/>
            <person name="Shin M."/>
            <person name="Lawton T.J."/>
            <person name="Lowe T."/>
            <person name="Martens-Habbena W."/>
            <person name="Sayavedra-Soto L.A."/>
            <person name="Lang D."/>
            <person name="Sievert S.M."/>
            <person name="Rosenzweig A.C."/>
            <person name="Manning G."/>
            <person name="Stahl D.A."/>
        </authorList>
    </citation>
    <scope>NUCLEOTIDE SEQUENCE [LARGE SCALE GENOMIC DNA]</scope>
    <source>
        <strain evidence="2 3">SCM1</strain>
    </source>
</reference>
<keyword evidence="3" id="KW-1185">Reference proteome</keyword>
<comment type="similarity">
    <text evidence="1">Belongs to the short-chain dehydrogenases/reductases (SDR) family.</text>
</comment>
<organism evidence="2 3">
    <name type="scientific">Nitrosopumilus maritimus (strain SCM1)</name>
    <dbReference type="NCBI Taxonomy" id="436308"/>
    <lineage>
        <taxon>Archaea</taxon>
        <taxon>Nitrososphaerota</taxon>
        <taxon>Nitrososphaeria</taxon>
        <taxon>Nitrosopumilales</taxon>
        <taxon>Nitrosopumilaceae</taxon>
        <taxon>Nitrosopumilus</taxon>
    </lineage>
</organism>
<dbReference type="InterPro" id="IPR002347">
    <property type="entry name" value="SDR_fam"/>
</dbReference>
<dbReference type="OrthoDB" id="24596at2157"/>
<dbReference type="EMBL" id="CP000866">
    <property type="protein sequence ID" value="ABX12069.1"/>
    <property type="molecule type" value="Genomic_DNA"/>
</dbReference>
<dbReference type="eggNOG" id="arCOG01259">
    <property type="taxonomic scope" value="Archaea"/>
</dbReference>
<dbReference type="PANTHER" id="PTHR42879">
    <property type="entry name" value="3-OXOACYL-(ACYL-CARRIER-PROTEIN) REDUCTASE"/>
    <property type="match status" value="1"/>
</dbReference>
<dbReference type="Proteomes" id="UP000000792">
    <property type="component" value="Chromosome"/>
</dbReference>
<dbReference type="STRING" id="436308.Nmar_0173"/>
<dbReference type="InterPro" id="IPR036291">
    <property type="entry name" value="NAD(P)-bd_dom_sf"/>
</dbReference>
<dbReference type="SUPFAM" id="SSF51735">
    <property type="entry name" value="NAD(P)-binding Rossmann-fold domains"/>
    <property type="match status" value="1"/>
</dbReference>
<dbReference type="KEGG" id="nmr:Nmar_0173"/>
<accession>A9A1U8</accession>
<dbReference type="EnsemblBacteria" id="ABX12069">
    <property type="protein sequence ID" value="ABX12069"/>
    <property type="gene ID" value="Nmar_0173"/>
</dbReference>